<evidence type="ECO:0000256" key="9">
    <source>
        <dbReference type="SAM" id="Coils"/>
    </source>
</evidence>
<keyword evidence="7" id="KW-0539">Nucleus</keyword>
<keyword evidence="3" id="KW-0479">Metal-binding</keyword>
<dbReference type="PANTHER" id="PTHR13793:SF93">
    <property type="entry name" value="PROTEIN AF-10"/>
    <property type="match status" value="1"/>
</dbReference>
<keyword evidence="9" id="KW-0175">Coiled coil</keyword>
<reference evidence="14" key="1">
    <citation type="submission" date="2025-08" db="UniProtKB">
        <authorList>
            <consortium name="RefSeq"/>
        </authorList>
    </citation>
    <scope>IDENTIFICATION</scope>
    <source>
        <strain evidence="14">Wakin</strain>
        <tissue evidence="14">Muscle</tissue>
    </source>
</reference>
<dbReference type="InterPro" id="IPR013083">
    <property type="entry name" value="Znf_RING/FYVE/PHD"/>
</dbReference>
<dbReference type="CDD" id="cd20901">
    <property type="entry name" value="CC_AF10"/>
    <property type="match status" value="1"/>
</dbReference>
<feature type="compositionally biased region" description="Polar residues" evidence="10">
    <location>
        <begin position="601"/>
        <end position="620"/>
    </location>
</feature>
<dbReference type="InterPro" id="IPR019786">
    <property type="entry name" value="Zinc_finger_PHD-type_CS"/>
</dbReference>
<feature type="domain" description="PHD-type" evidence="12">
    <location>
        <begin position="122"/>
        <end position="241"/>
    </location>
</feature>
<evidence type="ECO:0000256" key="7">
    <source>
        <dbReference type="ARBA" id="ARBA00023242"/>
    </source>
</evidence>
<accession>A0A6P6M9S1</accession>
<dbReference type="InterPro" id="IPR049773">
    <property type="entry name" value="AF10-like_CC"/>
</dbReference>
<dbReference type="InterPro" id="IPR050701">
    <property type="entry name" value="Histone_Mod_Regulator"/>
</dbReference>
<comment type="subcellular location">
    <subcellularLocation>
        <location evidence="1">Nucleus</location>
    </subcellularLocation>
</comment>
<dbReference type="CDD" id="cd15708">
    <property type="entry name" value="ePHD_AF10"/>
    <property type="match status" value="1"/>
</dbReference>
<dbReference type="FunFam" id="3.30.40.10:FF:000053">
    <property type="entry name" value="protein AF-10 isoform X2"/>
    <property type="match status" value="1"/>
</dbReference>
<dbReference type="Gene3D" id="3.30.40.10">
    <property type="entry name" value="Zinc/RING finger domain, C3HC4 (zinc finger)"/>
    <property type="match status" value="2"/>
</dbReference>
<dbReference type="PANTHER" id="PTHR13793">
    <property type="entry name" value="PHD FINGER PROTEINS"/>
    <property type="match status" value="1"/>
</dbReference>
<feature type="compositionally biased region" description="Low complexity" evidence="10">
    <location>
        <begin position="562"/>
        <end position="588"/>
    </location>
</feature>
<dbReference type="InterPro" id="IPR001965">
    <property type="entry name" value="Znf_PHD"/>
</dbReference>
<keyword evidence="5 8" id="KW-0863">Zinc-finger</keyword>
<evidence type="ECO:0000259" key="11">
    <source>
        <dbReference type="PROSITE" id="PS50016"/>
    </source>
</evidence>
<dbReference type="InterPro" id="IPR049775">
    <property type="entry name" value="AF10_ePHD"/>
</dbReference>
<feature type="compositionally biased region" description="Low complexity" evidence="10">
    <location>
        <begin position="369"/>
        <end position="378"/>
    </location>
</feature>
<evidence type="ECO:0000256" key="10">
    <source>
        <dbReference type="SAM" id="MobiDB-lite"/>
    </source>
</evidence>
<evidence type="ECO:0000256" key="2">
    <source>
        <dbReference type="ARBA" id="ARBA00022553"/>
    </source>
</evidence>
<feature type="compositionally biased region" description="Low complexity" evidence="10">
    <location>
        <begin position="514"/>
        <end position="526"/>
    </location>
</feature>
<evidence type="ECO:0000256" key="4">
    <source>
        <dbReference type="ARBA" id="ARBA00022737"/>
    </source>
</evidence>
<dbReference type="SMART" id="SM00249">
    <property type="entry name" value="PHD"/>
    <property type="match status" value="2"/>
</dbReference>
<feature type="domain" description="PHD-type" evidence="11">
    <location>
        <begin position="177"/>
        <end position="240"/>
    </location>
</feature>
<evidence type="ECO:0000256" key="6">
    <source>
        <dbReference type="ARBA" id="ARBA00022833"/>
    </source>
</evidence>
<feature type="compositionally biased region" description="Polar residues" evidence="10">
    <location>
        <begin position="254"/>
        <end position="263"/>
    </location>
</feature>
<feature type="compositionally biased region" description="Low complexity" evidence="10">
    <location>
        <begin position="851"/>
        <end position="861"/>
    </location>
</feature>
<dbReference type="GO" id="GO:0008270">
    <property type="term" value="F:zinc ion binding"/>
    <property type="evidence" value="ECO:0007669"/>
    <property type="project" value="UniProtKB-KW"/>
</dbReference>
<dbReference type="InterPro" id="IPR034732">
    <property type="entry name" value="EPHD"/>
</dbReference>
<feature type="compositionally biased region" description="Basic residues" evidence="10">
    <location>
        <begin position="270"/>
        <end position="288"/>
    </location>
</feature>
<name>A0A6P6M9S1_CARAU</name>
<feature type="region of interest" description="Disordered" evidence="10">
    <location>
        <begin position="851"/>
        <end position="927"/>
    </location>
</feature>
<dbReference type="PROSITE" id="PS50016">
    <property type="entry name" value="ZF_PHD_2"/>
    <property type="match status" value="2"/>
</dbReference>
<feature type="coiled-coil region" evidence="9">
    <location>
        <begin position="806"/>
        <end position="840"/>
    </location>
</feature>
<feature type="compositionally biased region" description="Polar residues" evidence="10">
    <location>
        <begin position="306"/>
        <end position="323"/>
    </location>
</feature>
<dbReference type="PROSITE" id="PS51805">
    <property type="entry name" value="EPHD"/>
    <property type="match status" value="1"/>
</dbReference>
<dbReference type="InterPro" id="IPR019787">
    <property type="entry name" value="Znf_PHD-finger"/>
</dbReference>
<dbReference type="InterPro" id="IPR011011">
    <property type="entry name" value="Znf_FYVE_PHD"/>
</dbReference>
<dbReference type="AlphaFoldDB" id="A0A6P6M9S1"/>
<feature type="region of interest" description="Disordered" evidence="10">
    <location>
        <begin position="1097"/>
        <end position="1131"/>
    </location>
</feature>
<feature type="compositionally biased region" description="Polar residues" evidence="10">
    <location>
        <begin position="415"/>
        <end position="439"/>
    </location>
</feature>
<dbReference type="OrthoDB" id="20839at2759"/>
<protein>
    <submittedName>
        <fullName evidence="14">Protein AF-10-like isoform X1</fullName>
    </submittedName>
</protein>
<evidence type="ECO:0000313" key="13">
    <source>
        <dbReference type="Proteomes" id="UP000515129"/>
    </source>
</evidence>
<feature type="compositionally biased region" description="Low complexity" evidence="10">
    <location>
        <begin position="345"/>
        <end position="357"/>
    </location>
</feature>
<dbReference type="GeneID" id="113066016"/>
<dbReference type="FunFam" id="3.30.40.10:FF:000042">
    <property type="entry name" value="protein AF-10 isoform X1"/>
    <property type="match status" value="1"/>
</dbReference>
<dbReference type="SUPFAM" id="SSF57903">
    <property type="entry name" value="FYVE/PHD zinc finger"/>
    <property type="match status" value="1"/>
</dbReference>
<evidence type="ECO:0000256" key="3">
    <source>
        <dbReference type="ARBA" id="ARBA00022723"/>
    </source>
</evidence>
<dbReference type="RefSeq" id="XP_026093358.1">
    <property type="nucleotide sequence ID" value="XM_026237573.1"/>
</dbReference>
<dbReference type="KEGG" id="caua:113066016"/>
<dbReference type="Pfam" id="PF13831">
    <property type="entry name" value="PHD_2"/>
    <property type="match status" value="1"/>
</dbReference>
<keyword evidence="13" id="KW-1185">Reference proteome</keyword>
<keyword evidence="2" id="KW-0597">Phosphoprotein</keyword>
<dbReference type="GO" id="GO:0005634">
    <property type="term" value="C:nucleus"/>
    <property type="evidence" value="ECO:0007669"/>
    <property type="project" value="UniProtKB-SubCell"/>
</dbReference>
<feature type="region of interest" description="Disordered" evidence="10">
    <location>
        <begin position="718"/>
        <end position="748"/>
    </location>
</feature>
<feature type="domain" description="PHD-type" evidence="11">
    <location>
        <begin position="23"/>
        <end position="75"/>
    </location>
</feature>
<feature type="compositionally biased region" description="Low complexity" evidence="10">
    <location>
        <begin position="621"/>
        <end position="634"/>
    </location>
</feature>
<dbReference type="Pfam" id="PF13832">
    <property type="entry name" value="zf-HC5HC2H_2"/>
    <property type="match status" value="1"/>
</dbReference>
<keyword evidence="4" id="KW-0677">Repeat</keyword>
<evidence type="ECO:0000256" key="8">
    <source>
        <dbReference type="PROSITE-ProRule" id="PRU00146"/>
    </source>
</evidence>
<organism evidence="13 14">
    <name type="scientific">Carassius auratus</name>
    <name type="common">Goldfish</name>
    <dbReference type="NCBI Taxonomy" id="7957"/>
    <lineage>
        <taxon>Eukaryota</taxon>
        <taxon>Metazoa</taxon>
        <taxon>Chordata</taxon>
        <taxon>Craniata</taxon>
        <taxon>Vertebrata</taxon>
        <taxon>Euteleostomi</taxon>
        <taxon>Actinopterygii</taxon>
        <taxon>Neopterygii</taxon>
        <taxon>Teleostei</taxon>
        <taxon>Ostariophysi</taxon>
        <taxon>Cypriniformes</taxon>
        <taxon>Cyprinidae</taxon>
        <taxon>Cyprininae</taxon>
        <taxon>Carassius</taxon>
    </lineage>
</organism>
<dbReference type="GO" id="GO:0042393">
    <property type="term" value="F:histone binding"/>
    <property type="evidence" value="ECO:0007669"/>
    <property type="project" value="TreeGrafter"/>
</dbReference>
<dbReference type="CDD" id="cd15574">
    <property type="entry name" value="PHD_AF10_AF17"/>
    <property type="match status" value="1"/>
</dbReference>
<feature type="compositionally biased region" description="Polar residues" evidence="10">
    <location>
        <begin position="737"/>
        <end position="746"/>
    </location>
</feature>
<gene>
    <name evidence="14" type="primary">LOC113066016</name>
</gene>
<dbReference type="InterPro" id="IPR049781">
    <property type="entry name" value="AF10/AF17_PHD"/>
</dbReference>
<sequence length="1131" mass="119276">MVSSELYLAEEDDDSASNMKEMIGGCCVCSDERGWAENPLVYCDGHGCNVAVHQACYGIVQVPTGPWFCRKCESQERAARVIKGWRGRKPSWQTPEEGGLSTTCNKEEEDSRLSRSLKTLNIVRCELCPHKDGALKRTDNGGWAHVVCALYIPEVEFANVSTMEPIVLQSVPHERYNKTCYICEEQGRESKAASGACMTCNKHGCRQAFHVTCAQFAGFLCEEQGSDADNVKYCGYCKYHHSKLRRSKGRGSRAQSLSDSSIHSLDKHHDKEKKKHKERDRHKPKHKKSLEMSPSLVPAMMVASEKSYNSSTGGSVASITSTQKRLDDSGGRFTNANFQEVPPHSSSSSKDGSSSDGKSSDGKSKKSSSHGTSSSSGSRGRKSVPGKPHSPVVTTATSSTAPSSTSPFQQGLLLGNSSNKSATSGSVVQPTSDFLSFSDPSLRAGDSYTPPSFSRCHVKGGAENAASEGMVALNTFSMISIPQSTSSSKHYENCHPAGELGGLASAGYKRPQPSSSSSSATSSSSTGEDGVKKKKRGNWRNRYGPCFTTQDSKTTDTGEHGSTMPSSTSPSPSSMSTTACRGSAVSSTGGVGAVGAGSSSLGIQKSPSLLRNGSLQGMTVSSPSAGPGSYPSSSDVACPLPGAVFGGSLSGSNSELPAHQSVVTSMPTLTSLPPTAPFTSTSSTHSNSVPGSFNLAPTHMFGNRLNPNSAMAALIAQSEGSPADQELGDGALGFSRRGNSPKTNLSPRFPVSGLHVRYDSSGPLVPGLGSGSDALPPVATSIDQLLERQWNEGQQFLLQQGSQGDVLGMLKSLHQLQVENRRLEEQIRTLTMKKERLQLLSAQLSVPFTPASTTATTASSPLYPSNTHPDMLHSKSIQLGSSVLTESSQPLPTQDPLSGGHSSGSSTSSLSTPPSAAHSPPQQQMNGVGMAGVAVQPGNANSSLPAIAGVTGLMGALQGNHLAIVGALNGVIQTSPSLAQNSNPLPHPSAATSASLPMSNSLSNSSLTAVKTSAARLFSDQHRQILLHPHQLQQLFSSQQALPEQQKALLYQLMQQQHQQQQQQQQQNDIQLQQLPINSLLPATQPAVNTNPFLAMHNDNNTPKTGAGTATIKQTKRLGEKAVSVTGQEKT</sequence>
<keyword evidence="6" id="KW-0862">Zinc</keyword>
<feature type="compositionally biased region" description="Low complexity" evidence="10">
    <location>
        <begin position="390"/>
        <end position="407"/>
    </location>
</feature>
<feature type="region of interest" description="Disordered" evidence="10">
    <location>
        <begin position="248"/>
        <end position="449"/>
    </location>
</feature>
<proteinExistence type="predicted"/>
<feature type="region of interest" description="Disordered" evidence="10">
    <location>
        <begin position="484"/>
        <end position="634"/>
    </location>
</feature>
<evidence type="ECO:0000259" key="12">
    <source>
        <dbReference type="PROSITE" id="PS51805"/>
    </source>
</evidence>
<dbReference type="GO" id="GO:0031491">
    <property type="term" value="F:nucleosome binding"/>
    <property type="evidence" value="ECO:0007669"/>
    <property type="project" value="UniProtKB-ARBA"/>
</dbReference>
<dbReference type="PROSITE" id="PS01359">
    <property type="entry name" value="ZF_PHD_1"/>
    <property type="match status" value="1"/>
</dbReference>
<evidence type="ECO:0000256" key="1">
    <source>
        <dbReference type="ARBA" id="ARBA00004123"/>
    </source>
</evidence>
<dbReference type="Proteomes" id="UP000515129">
    <property type="component" value="Chromosome 49"/>
</dbReference>
<evidence type="ECO:0000256" key="5">
    <source>
        <dbReference type="ARBA" id="ARBA00022771"/>
    </source>
</evidence>
<feature type="compositionally biased region" description="Low complexity" evidence="10">
    <location>
        <begin position="896"/>
        <end position="921"/>
    </location>
</feature>
<feature type="compositionally biased region" description="Polar residues" evidence="10">
    <location>
        <begin position="875"/>
        <end position="892"/>
    </location>
</feature>
<dbReference type="GO" id="GO:0006357">
    <property type="term" value="P:regulation of transcription by RNA polymerase II"/>
    <property type="evidence" value="ECO:0007669"/>
    <property type="project" value="TreeGrafter"/>
</dbReference>
<evidence type="ECO:0000313" key="14">
    <source>
        <dbReference type="RefSeq" id="XP_026093358.1"/>
    </source>
</evidence>